<name>A0ABW0XBP0_9ACTN</name>
<dbReference type="InterPro" id="IPR045851">
    <property type="entry name" value="AMP-bd_C_sf"/>
</dbReference>
<keyword evidence="6" id="KW-1185">Reference proteome</keyword>
<evidence type="ECO:0000256" key="2">
    <source>
        <dbReference type="ARBA" id="ARBA00022598"/>
    </source>
</evidence>
<dbReference type="PROSITE" id="PS00455">
    <property type="entry name" value="AMP_BINDING"/>
    <property type="match status" value="1"/>
</dbReference>
<dbReference type="Proteomes" id="UP001595975">
    <property type="component" value="Unassembled WGS sequence"/>
</dbReference>
<feature type="domain" description="AMP-binding enzyme C-terminal" evidence="4">
    <location>
        <begin position="394"/>
        <end position="467"/>
    </location>
</feature>
<evidence type="ECO:0000313" key="6">
    <source>
        <dbReference type="Proteomes" id="UP001595975"/>
    </source>
</evidence>
<dbReference type="SUPFAM" id="SSF56801">
    <property type="entry name" value="Acetyl-CoA synthetase-like"/>
    <property type="match status" value="1"/>
</dbReference>
<evidence type="ECO:0000259" key="3">
    <source>
        <dbReference type="Pfam" id="PF00501"/>
    </source>
</evidence>
<evidence type="ECO:0000313" key="5">
    <source>
        <dbReference type="EMBL" id="MFC5665965.1"/>
    </source>
</evidence>
<dbReference type="Pfam" id="PF13193">
    <property type="entry name" value="AMP-binding_C"/>
    <property type="match status" value="1"/>
</dbReference>
<proteinExistence type="inferred from homology"/>
<dbReference type="InterPro" id="IPR000873">
    <property type="entry name" value="AMP-dep_synth/lig_dom"/>
</dbReference>
<dbReference type="PANTHER" id="PTHR43201">
    <property type="entry name" value="ACYL-COA SYNTHETASE"/>
    <property type="match status" value="1"/>
</dbReference>
<keyword evidence="2" id="KW-0436">Ligase</keyword>
<dbReference type="RefSeq" id="WP_380227637.1">
    <property type="nucleotide sequence ID" value="NZ_JBHSOF010000034.1"/>
</dbReference>
<dbReference type="Gene3D" id="3.30.300.30">
    <property type="match status" value="1"/>
</dbReference>
<comment type="similarity">
    <text evidence="1">Belongs to the ATP-dependent AMP-binding enzyme family.</text>
</comment>
<protein>
    <submittedName>
        <fullName evidence="5">AMP-binding protein</fullName>
    </submittedName>
</protein>
<organism evidence="5 6">
    <name type="scientific">Kitasatospora misakiensis</name>
    <dbReference type="NCBI Taxonomy" id="67330"/>
    <lineage>
        <taxon>Bacteria</taxon>
        <taxon>Bacillati</taxon>
        <taxon>Actinomycetota</taxon>
        <taxon>Actinomycetes</taxon>
        <taxon>Kitasatosporales</taxon>
        <taxon>Streptomycetaceae</taxon>
        <taxon>Kitasatospora</taxon>
    </lineage>
</organism>
<dbReference type="Pfam" id="PF00501">
    <property type="entry name" value="AMP-binding"/>
    <property type="match status" value="1"/>
</dbReference>
<feature type="domain" description="AMP-dependent synthetase/ligase" evidence="3">
    <location>
        <begin position="137"/>
        <end position="336"/>
    </location>
</feature>
<dbReference type="EMBL" id="JBHSOF010000034">
    <property type="protein sequence ID" value="MFC5665965.1"/>
    <property type="molecule type" value="Genomic_DNA"/>
</dbReference>
<accession>A0ABW0XBP0</accession>
<dbReference type="PANTHER" id="PTHR43201:SF5">
    <property type="entry name" value="MEDIUM-CHAIN ACYL-COA LIGASE ACSF2, MITOCHONDRIAL"/>
    <property type="match status" value="1"/>
</dbReference>
<evidence type="ECO:0000259" key="4">
    <source>
        <dbReference type="Pfam" id="PF13193"/>
    </source>
</evidence>
<evidence type="ECO:0000256" key="1">
    <source>
        <dbReference type="ARBA" id="ARBA00006432"/>
    </source>
</evidence>
<sequence length="481" mass="50628">MALIGLDQRLRDLARDRPARAALITVDHLGAEETLTWRALDEASARAAGRLPARGTAAVLVPAPTGARALVDLLAVLRAGLTALVTEPALPRAAVEDAARAIAERTGQAVTGLDATVLAPAPRRGVAFGPGGGGGAVLLTGGTSGTPKPVLRPGAPAWDGARGAPLLYQQTGWRPGQAHLVAGAWSHAAPYTHLVEAVLSGNTILAPRLFDPAVVLAAMARHRPAWTQLTPTHMHLLAPLLAGAPHALGALRGVLHTAGPCPPRTRHAWIDAIGAERLFEMYASTEGIGVTLCRADEWLRRPGTVGRGFFTRVRILDEPSGEVLPAGELGTVYMRTSAPPTLTLTAGPSDRDGFRTVHDLGRLDGDGYLYLEGRADDMVVIGGENVHTDRATTALRDHPAVADAAVVPVPDDTLGTRLIALVVPRHPDTGHPTPLDLTTHCLTRLSPRETPGEFRLVPTLARTPAGKLHKDTLRHLIAPPR</sequence>
<comment type="caution">
    <text evidence="5">The sequence shown here is derived from an EMBL/GenBank/DDBJ whole genome shotgun (WGS) entry which is preliminary data.</text>
</comment>
<reference evidence="6" key="1">
    <citation type="journal article" date="2019" name="Int. J. Syst. Evol. Microbiol.">
        <title>The Global Catalogue of Microorganisms (GCM) 10K type strain sequencing project: providing services to taxonomists for standard genome sequencing and annotation.</title>
        <authorList>
            <consortium name="The Broad Institute Genomics Platform"/>
            <consortium name="The Broad Institute Genome Sequencing Center for Infectious Disease"/>
            <person name="Wu L."/>
            <person name="Ma J."/>
        </authorList>
    </citation>
    <scope>NUCLEOTIDE SEQUENCE [LARGE SCALE GENOMIC DNA]</scope>
    <source>
        <strain evidence="6">CGMCC 4.1437</strain>
    </source>
</reference>
<dbReference type="InterPro" id="IPR025110">
    <property type="entry name" value="AMP-bd_C"/>
</dbReference>
<dbReference type="InterPro" id="IPR042099">
    <property type="entry name" value="ANL_N_sf"/>
</dbReference>
<dbReference type="Gene3D" id="3.40.50.12780">
    <property type="entry name" value="N-terminal domain of ligase-like"/>
    <property type="match status" value="1"/>
</dbReference>
<gene>
    <name evidence="5" type="ORF">ACFP3U_23680</name>
</gene>
<dbReference type="InterPro" id="IPR020845">
    <property type="entry name" value="AMP-binding_CS"/>
</dbReference>